<dbReference type="OrthoDB" id="18193at2759"/>
<comment type="similarity">
    <text evidence="1">Belongs to the AIM18/AIM46 family.</text>
</comment>
<dbReference type="Proteomes" id="UP000307173">
    <property type="component" value="Unassembled WGS sequence"/>
</dbReference>
<gene>
    <name evidence="4" type="ORF">CANINC_001165</name>
</gene>
<dbReference type="InterPro" id="IPR016087">
    <property type="entry name" value="Chalcone_isomerase"/>
</dbReference>
<proteinExistence type="inferred from homology"/>
<protein>
    <recommendedName>
        <fullName evidence="2">Altered inheritance of mitochondria protein 18, mitochondrial</fullName>
    </recommendedName>
</protein>
<comment type="caution">
    <text evidence="4">The sequence shown here is derived from an EMBL/GenBank/DDBJ whole genome shotgun (WGS) entry which is preliminary data.</text>
</comment>
<dbReference type="Gene3D" id="3.50.70.10">
    <property type="match status" value="1"/>
</dbReference>
<evidence type="ECO:0000256" key="2">
    <source>
        <dbReference type="ARBA" id="ARBA00018755"/>
    </source>
</evidence>
<dbReference type="InterPro" id="IPR036298">
    <property type="entry name" value="Chalcone_isomerase_sf"/>
</dbReference>
<evidence type="ECO:0000313" key="5">
    <source>
        <dbReference type="Proteomes" id="UP000307173"/>
    </source>
</evidence>
<evidence type="ECO:0000256" key="1">
    <source>
        <dbReference type="ARBA" id="ARBA00009111"/>
    </source>
</evidence>
<keyword evidence="5" id="KW-1185">Reference proteome</keyword>
<reference evidence="4 5" key="1">
    <citation type="journal article" date="2019" name="Front. Genet.">
        <title>Whole-Genome Sequencing of the Opportunistic Yeast Pathogen Candida inconspicua Uncovers Its Hybrid Origin.</title>
        <authorList>
            <person name="Mixao V."/>
            <person name="Hansen A.P."/>
            <person name="Saus E."/>
            <person name="Boekhout T."/>
            <person name="Lass-Florl C."/>
            <person name="Gabaldon T."/>
        </authorList>
    </citation>
    <scope>NUCLEOTIDE SEQUENCE [LARGE SCALE GENOMIC DNA]</scope>
    <source>
        <strain evidence="4 5">CBS 180</strain>
    </source>
</reference>
<dbReference type="SUPFAM" id="SSF54626">
    <property type="entry name" value="Chalcone isomerase"/>
    <property type="match status" value="2"/>
</dbReference>
<dbReference type="PANTHER" id="PTHR47284">
    <property type="entry name" value="FATTY-ACID-BINDING PROTEIN 2"/>
    <property type="match status" value="1"/>
</dbReference>
<dbReference type="EMBL" id="SELW01000166">
    <property type="protein sequence ID" value="TID30285.1"/>
    <property type="molecule type" value="Genomic_DNA"/>
</dbReference>
<evidence type="ECO:0000313" key="4">
    <source>
        <dbReference type="EMBL" id="TID30285.1"/>
    </source>
</evidence>
<organism evidence="4 5">
    <name type="scientific">Pichia inconspicua</name>
    <dbReference type="NCBI Taxonomy" id="52247"/>
    <lineage>
        <taxon>Eukaryota</taxon>
        <taxon>Fungi</taxon>
        <taxon>Dikarya</taxon>
        <taxon>Ascomycota</taxon>
        <taxon>Saccharomycotina</taxon>
        <taxon>Pichiomycetes</taxon>
        <taxon>Pichiales</taxon>
        <taxon>Pichiaceae</taxon>
        <taxon>Pichia</taxon>
    </lineage>
</organism>
<dbReference type="AlphaFoldDB" id="A0A4T0X4S3"/>
<feature type="domain" description="Chalcone isomerase" evidence="3">
    <location>
        <begin position="88"/>
        <end position="299"/>
    </location>
</feature>
<dbReference type="Pfam" id="PF16035">
    <property type="entry name" value="Chalcone_2"/>
    <property type="match status" value="1"/>
</dbReference>
<name>A0A4T0X4S3_9ASCO</name>
<accession>A0A4T0X4S3</accession>
<evidence type="ECO:0000259" key="3">
    <source>
        <dbReference type="Pfam" id="PF16035"/>
    </source>
</evidence>
<dbReference type="PANTHER" id="PTHR47284:SF3">
    <property type="entry name" value="FATTY-ACID-BINDING PROTEIN 2"/>
    <property type="match status" value="1"/>
</dbReference>
<dbReference type="InterPro" id="IPR016088">
    <property type="entry name" value="Chalcone_isomerase_3-sand"/>
</dbReference>
<dbReference type="STRING" id="52247.A0A4T0X4S3"/>
<dbReference type="GO" id="GO:0016872">
    <property type="term" value="F:intramolecular lyase activity"/>
    <property type="evidence" value="ECO:0007669"/>
    <property type="project" value="InterPro"/>
</dbReference>
<sequence length="307" mass="33901">MRSVIGRFGVGRFGKFGLNSIRRYSNGVIFQQKVVKSLPWYGIGTLATFIGLAVGVTKVYSDDLETVVVSSKVSPFPVHIKSPLIESSTLIGHGIREVSFLRMQVYALGLYIADSDKQLVSKVLHSKFLESFYEKPIGELTPPCEGDNERHSINVHSALNDKNISTILIDSLLDAGVRFSARICAIRNTDLSHLRDGFVRTICNNPNYSKLLHDPEREAEAERIVAGLDELRAVFNSAPRGKTKKNEIVFVELCQEGALRVVAGTKELGIVHEPLVGRLLFEGYLSAEKPLVPRVQQGCAESLSHLV</sequence>